<organism evidence="12 13">
    <name type="scientific">Malassezia cuniculi</name>
    <dbReference type="NCBI Taxonomy" id="948313"/>
    <lineage>
        <taxon>Eukaryota</taxon>
        <taxon>Fungi</taxon>
        <taxon>Dikarya</taxon>
        <taxon>Basidiomycota</taxon>
        <taxon>Ustilaginomycotina</taxon>
        <taxon>Malasseziomycetes</taxon>
        <taxon>Malasseziales</taxon>
        <taxon>Malasseziaceae</taxon>
        <taxon>Malassezia</taxon>
    </lineage>
</organism>
<keyword evidence="8 12" id="KW-0328">Glycosyltransferase</keyword>
<dbReference type="GO" id="GO:0002055">
    <property type="term" value="F:adenine binding"/>
    <property type="evidence" value="ECO:0007669"/>
    <property type="project" value="TreeGrafter"/>
</dbReference>
<evidence type="ECO:0000256" key="10">
    <source>
        <dbReference type="ARBA" id="ARBA00022726"/>
    </source>
</evidence>
<dbReference type="Pfam" id="PF00156">
    <property type="entry name" value="Pribosyltran"/>
    <property type="match status" value="1"/>
</dbReference>
<comment type="similarity">
    <text evidence="5">Belongs to the purine/pyrimidine phosphoribosyltransferase family.</text>
</comment>
<evidence type="ECO:0000313" key="13">
    <source>
        <dbReference type="Proteomes" id="UP001219933"/>
    </source>
</evidence>
<dbReference type="SUPFAM" id="SSF53271">
    <property type="entry name" value="PRTase-like"/>
    <property type="match status" value="1"/>
</dbReference>
<comment type="function">
    <text evidence="2">Catalyzes a salvage reaction resulting in the formation of AMP, that is energically less costly than de novo synthesis.</text>
</comment>
<keyword evidence="13" id="KW-1185">Reference proteome</keyword>
<evidence type="ECO:0000256" key="4">
    <source>
        <dbReference type="ARBA" id="ARBA00004659"/>
    </source>
</evidence>
<name>A0AAF0EX39_9BASI</name>
<dbReference type="GO" id="GO:0006166">
    <property type="term" value="P:purine ribonucleoside salvage"/>
    <property type="evidence" value="ECO:0007669"/>
    <property type="project" value="UniProtKB-KW"/>
</dbReference>
<comment type="catalytic activity">
    <reaction evidence="1">
        <text>AMP + diphosphate = 5-phospho-alpha-D-ribose 1-diphosphate + adenine</text>
        <dbReference type="Rhea" id="RHEA:16609"/>
        <dbReference type="ChEBI" id="CHEBI:16708"/>
        <dbReference type="ChEBI" id="CHEBI:33019"/>
        <dbReference type="ChEBI" id="CHEBI:58017"/>
        <dbReference type="ChEBI" id="CHEBI:456215"/>
        <dbReference type="EC" id="2.4.2.7"/>
    </reaction>
</comment>
<protein>
    <recommendedName>
        <fullName evidence="6">adenine phosphoribosyltransferase</fullName>
        <ecNumber evidence="6">2.4.2.7</ecNumber>
    </recommendedName>
</protein>
<dbReference type="Proteomes" id="UP001219933">
    <property type="component" value="Chromosome 4"/>
</dbReference>
<evidence type="ECO:0000256" key="7">
    <source>
        <dbReference type="ARBA" id="ARBA00022490"/>
    </source>
</evidence>
<evidence type="ECO:0000256" key="5">
    <source>
        <dbReference type="ARBA" id="ARBA00008391"/>
    </source>
</evidence>
<dbReference type="NCBIfam" id="NF002634">
    <property type="entry name" value="PRK02304.1-3"/>
    <property type="match status" value="1"/>
</dbReference>
<dbReference type="PANTHER" id="PTHR32315">
    <property type="entry name" value="ADENINE PHOSPHORIBOSYLTRANSFERASE"/>
    <property type="match status" value="1"/>
</dbReference>
<comment type="subcellular location">
    <subcellularLocation>
        <location evidence="3">Cytoplasm</location>
    </subcellularLocation>
</comment>
<dbReference type="InterPro" id="IPR029057">
    <property type="entry name" value="PRTase-like"/>
</dbReference>
<dbReference type="NCBIfam" id="NF002636">
    <property type="entry name" value="PRK02304.1-5"/>
    <property type="match status" value="1"/>
</dbReference>
<dbReference type="FunFam" id="3.40.50.2020:FF:000021">
    <property type="entry name" value="Adenine phosphoribosyltransferase"/>
    <property type="match status" value="1"/>
</dbReference>
<keyword evidence="7" id="KW-0963">Cytoplasm</keyword>
<evidence type="ECO:0000256" key="8">
    <source>
        <dbReference type="ARBA" id="ARBA00022676"/>
    </source>
</evidence>
<dbReference type="Gene3D" id="3.40.50.2020">
    <property type="match status" value="1"/>
</dbReference>
<evidence type="ECO:0000256" key="1">
    <source>
        <dbReference type="ARBA" id="ARBA00000868"/>
    </source>
</evidence>
<accession>A0AAF0EX39</accession>
<dbReference type="GO" id="GO:0006168">
    <property type="term" value="P:adenine salvage"/>
    <property type="evidence" value="ECO:0007669"/>
    <property type="project" value="InterPro"/>
</dbReference>
<evidence type="ECO:0000256" key="2">
    <source>
        <dbReference type="ARBA" id="ARBA00003968"/>
    </source>
</evidence>
<comment type="pathway">
    <text evidence="4">Purine metabolism; AMP biosynthesis via salvage pathway; AMP from adenine: step 1/1.</text>
</comment>
<gene>
    <name evidence="12" type="primary">APT1</name>
    <name evidence="12" type="ORF">MCUN1_003211</name>
</gene>
<proteinExistence type="inferred from homology"/>
<dbReference type="EMBL" id="CP119880">
    <property type="protein sequence ID" value="WFD36332.1"/>
    <property type="molecule type" value="Genomic_DNA"/>
</dbReference>
<sequence length="185" mass="19921">MDIELLKSRFGYYQDWPKPGILFCDVLPVLRDPITFEVLITNMLSHVFTKTLPDLAAKDSNARINYVVGLDARGFLLGPIIAQRLGAGFVPVRKSGKLPGKTVKATYAKEYGEDVFEMQCDAIPAGSNVLVVDDLIATGGSAHAAGSLVSQLGAHTVEYLFIVSIPALGGAAKLDAPEYHLVEMD</sequence>
<evidence type="ECO:0000256" key="9">
    <source>
        <dbReference type="ARBA" id="ARBA00022679"/>
    </source>
</evidence>
<dbReference type="GO" id="GO:0003999">
    <property type="term" value="F:adenine phosphoribosyltransferase activity"/>
    <property type="evidence" value="ECO:0007669"/>
    <property type="project" value="UniProtKB-EC"/>
</dbReference>
<reference evidence="12" key="1">
    <citation type="submission" date="2023-03" db="EMBL/GenBank/DDBJ databases">
        <title>Mating type loci evolution in Malassezia.</title>
        <authorList>
            <person name="Coelho M.A."/>
        </authorList>
    </citation>
    <scope>NUCLEOTIDE SEQUENCE</scope>
    <source>
        <strain evidence="12">CBS 11721</strain>
    </source>
</reference>
<keyword evidence="9 12" id="KW-0808">Transferase</keyword>
<dbReference type="EC" id="2.4.2.7" evidence="6"/>
<dbReference type="CDD" id="cd06223">
    <property type="entry name" value="PRTases_typeI"/>
    <property type="match status" value="1"/>
</dbReference>
<dbReference type="InterPro" id="IPR050054">
    <property type="entry name" value="UPRTase/APRTase"/>
</dbReference>
<dbReference type="InterPro" id="IPR000836">
    <property type="entry name" value="PRTase_dom"/>
</dbReference>
<dbReference type="GO" id="GO:0016208">
    <property type="term" value="F:AMP binding"/>
    <property type="evidence" value="ECO:0007669"/>
    <property type="project" value="TreeGrafter"/>
</dbReference>
<dbReference type="GO" id="GO:0005737">
    <property type="term" value="C:cytoplasm"/>
    <property type="evidence" value="ECO:0007669"/>
    <property type="project" value="UniProtKB-SubCell"/>
</dbReference>
<dbReference type="AlphaFoldDB" id="A0AAF0EX39"/>
<evidence type="ECO:0000256" key="6">
    <source>
        <dbReference type="ARBA" id="ARBA00011893"/>
    </source>
</evidence>
<dbReference type="InterPro" id="IPR005764">
    <property type="entry name" value="Ade_phspho_trans"/>
</dbReference>
<feature type="domain" description="Phosphoribosyltransferase" evidence="11">
    <location>
        <begin position="64"/>
        <end position="163"/>
    </location>
</feature>
<dbReference type="GO" id="GO:0044209">
    <property type="term" value="P:AMP salvage"/>
    <property type="evidence" value="ECO:0007669"/>
    <property type="project" value="TreeGrafter"/>
</dbReference>
<evidence type="ECO:0000313" key="12">
    <source>
        <dbReference type="EMBL" id="WFD36332.1"/>
    </source>
</evidence>
<dbReference type="HAMAP" id="MF_00004">
    <property type="entry name" value="Aden_phosphoribosyltr"/>
    <property type="match status" value="1"/>
</dbReference>
<evidence type="ECO:0000256" key="3">
    <source>
        <dbReference type="ARBA" id="ARBA00004496"/>
    </source>
</evidence>
<dbReference type="PANTHER" id="PTHR32315:SF3">
    <property type="entry name" value="ADENINE PHOSPHORIBOSYLTRANSFERASE"/>
    <property type="match status" value="1"/>
</dbReference>
<evidence type="ECO:0000259" key="11">
    <source>
        <dbReference type="Pfam" id="PF00156"/>
    </source>
</evidence>
<keyword evidence="10" id="KW-0660">Purine salvage</keyword>